<name>M1A9Y8_SOLTU</name>
<dbReference type="Pfam" id="PF02212">
    <property type="entry name" value="GED"/>
    <property type="match status" value="1"/>
</dbReference>
<evidence type="ECO:0000313" key="2">
    <source>
        <dbReference type="EnsemblPlants" id="PGSC0003DMT400018055"/>
    </source>
</evidence>
<dbReference type="Gramene" id="PGSC0003DMT400018055">
    <property type="protein sequence ID" value="PGSC0003DMT400018055"/>
    <property type="gene ID" value="PGSC0003DMG400007013"/>
</dbReference>
<evidence type="ECO:0000259" key="1">
    <source>
        <dbReference type="PROSITE" id="PS51388"/>
    </source>
</evidence>
<dbReference type="AlphaFoldDB" id="M1A9Y8"/>
<evidence type="ECO:0000313" key="3">
    <source>
        <dbReference type="Proteomes" id="UP000011115"/>
    </source>
</evidence>
<proteinExistence type="predicted"/>
<dbReference type="HOGENOM" id="CLU_3018074_0_0_1"/>
<dbReference type="InterPro" id="IPR020850">
    <property type="entry name" value="GED_dom"/>
</dbReference>
<organism evidence="2 3">
    <name type="scientific">Solanum tuberosum</name>
    <name type="common">Potato</name>
    <dbReference type="NCBI Taxonomy" id="4113"/>
    <lineage>
        <taxon>Eukaryota</taxon>
        <taxon>Viridiplantae</taxon>
        <taxon>Streptophyta</taxon>
        <taxon>Embryophyta</taxon>
        <taxon>Tracheophyta</taxon>
        <taxon>Spermatophyta</taxon>
        <taxon>Magnoliopsida</taxon>
        <taxon>eudicotyledons</taxon>
        <taxon>Gunneridae</taxon>
        <taxon>Pentapetalae</taxon>
        <taxon>asterids</taxon>
        <taxon>lamiids</taxon>
        <taxon>Solanales</taxon>
        <taxon>Solanaceae</taxon>
        <taxon>Solanoideae</taxon>
        <taxon>Solaneae</taxon>
        <taxon>Solanum</taxon>
    </lineage>
</organism>
<dbReference type="PaxDb" id="4113-PGSC0003DMT400018055"/>
<dbReference type="STRING" id="4113.M1A9Y8"/>
<dbReference type="EnsemblPlants" id="PGSC0003DMT400018055">
    <property type="protein sequence ID" value="PGSC0003DMT400018055"/>
    <property type="gene ID" value="PGSC0003DMG400007013"/>
</dbReference>
<dbReference type="eggNOG" id="KOG0446">
    <property type="taxonomic scope" value="Eukaryota"/>
</dbReference>
<reference evidence="2" key="2">
    <citation type="submission" date="2015-06" db="UniProtKB">
        <authorList>
            <consortium name="EnsemblPlants"/>
        </authorList>
    </citation>
    <scope>IDENTIFICATION</scope>
    <source>
        <strain evidence="2">DM1-3 516 R44</strain>
    </source>
</reference>
<keyword evidence="3" id="KW-1185">Reference proteome</keyword>
<dbReference type="InParanoid" id="M1A9Y8"/>
<dbReference type="InterPro" id="IPR003130">
    <property type="entry name" value="GED"/>
</dbReference>
<dbReference type="GO" id="GO:0003924">
    <property type="term" value="F:GTPase activity"/>
    <property type="evidence" value="ECO:0007669"/>
    <property type="project" value="InterPro"/>
</dbReference>
<dbReference type="PROSITE" id="PS51388">
    <property type="entry name" value="GED"/>
    <property type="match status" value="1"/>
</dbReference>
<dbReference type="Proteomes" id="UP000011115">
    <property type="component" value="Unassembled WGS sequence"/>
</dbReference>
<reference evidence="3" key="1">
    <citation type="journal article" date="2011" name="Nature">
        <title>Genome sequence and analysis of the tuber crop potato.</title>
        <authorList>
            <consortium name="The Potato Genome Sequencing Consortium"/>
        </authorList>
    </citation>
    <scope>NUCLEOTIDE SEQUENCE [LARGE SCALE GENOMIC DNA]</scope>
    <source>
        <strain evidence="3">cv. DM1-3 516 R44</strain>
    </source>
</reference>
<feature type="domain" description="GED" evidence="1">
    <location>
        <begin position="1"/>
        <end position="56"/>
    </location>
</feature>
<sequence length="56" mass="6346">MTYTDNTVPLILLQGKQLGTLLDEDPAIMQRRLSLAKRLELYRAAQAEIDSVAWSK</sequence>
<dbReference type="GO" id="GO:0005525">
    <property type="term" value="F:GTP binding"/>
    <property type="evidence" value="ECO:0007669"/>
    <property type="project" value="InterPro"/>
</dbReference>
<accession>M1A9Y8</accession>
<protein>
    <submittedName>
        <fullName evidence="2">Phragmoplastin</fullName>
    </submittedName>
</protein>